<evidence type="ECO:0000313" key="2">
    <source>
        <dbReference type="Proteomes" id="UP000249065"/>
    </source>
</evidence>
<comment type="caution">
    <text evidence="1">The sequence shown here is derived from an EMBL/GenBank/DDBJ whole genome shotgun (WGS) entry which is preliminary data.</text>
</comment>
<accession>A0A327M187</accession>
<organism evidence="1 2">
    <name type="scientific">Roseicella frigidaeris</name>
    <dbReference type="NCBI Taxonomy" id="2230885"/>
    <lineage>
        <taxon>Bacteria</taxon>
        <taxon>Pseudomonadati</taxon>
        <taxon>Pseudomonadota</taxon>
        <taxon>Alphaproteobacteria</taxon>
        <taxon>Acetobacterales</taxon>
        <taxon>Roseomonadaceae</taxon>
        <taxon>Roseicella</taxon>
    </lineage>
</organism>
<reference evidence="2" key="1">
    <citation type="submission" date="2018-06" db="EMBL/GenBank/DDBJ databases">
        <authorList>
            <person name="Khan S.A."/>
        </authorList>
    </citation>
    <scope>NUCLEOTIDE SEQUENCE [LARGE SCALE GENOMIC DNA]</scope>
    <source>
        <strain evidence="2">DB-1506</strain>
    </source>
</reference>
<dbReference type="EMBL" id="QLIX01000030">
    <property type="protein sequence ID" value="RAI55922.1"/>
    <property type="molecule type" value="Genomic_DNA"/>
</dbReference>
<dbReference type="RefSeq" id="WP_111472334.1">
    <property type="nucleotide sequence ID" value="NZ_QLIX01000030.1"/>
</dbReference>
<proteinExistence type="predicted"/>
<dbReference type="Proteomes" id="UP000249065">
    <property type="component" value="Unassembled WGS sequence"/>
</dbReference>
<evidence type="ECO:0000313" key="1">
    <source>
        <dbReference type="EMBL" id="RAI55922.1"/>
    </source>
</evidence>
<dbReference type="AlphaFoldDB" id="A0A327M187"/>
<name>A0A327M187_9PROT</name>
<protein>
    <submittedName>
        <fullName evidence="1">Uncharacterized protein</fullName>
    </submittedName>
</protein>
<gene>
    <name evidence="1" type="ORF">DOO78_23530</name>
</gene>
<sequence>MATDPDVWAAQGRLEDAYLEAFRRLPAFAVANVYSAALDEIEDLPKEEQIRCLDRVTATLEDFASGRISLSDLTTPEG</sequence>
<keyword evidence="2" id="KW-1185">Reference proteome</keyword>